<dbReference type="Gene3D" id="1.10.1660.10">
    <property type="match status" value="1"/>
</dbReference>
<dbReference type="SMART" id="SM00422">
    <property type="entry name" value="HTH_MERR"/>
    <property type="match status" value="1"/>
</dbReference>
<sequence>MEKIKQVIEMGVQPLGSLMMGDRFILGIGQISEMTGVSPRQLRYWEKRGYIQPLAKKDGETRQYKAKTVVTILGIKHFLDEGYTLQAAVKKMTVYDQQIHKLHQFIRRSYHGVVKIDGHNAVDLGFFDLEQTQRLYGILDSDKVYYQVLPADQAPVVPENPAE</sequence>
<evidence type="ECO:0000256" key="1">
    <source>
        <dbReference type="ARBA" id="ARBA00023125"/>
    </source>
</evidence>
<dbReference type="PANTHER" id="PTHR30204">
    <property type="entry name" value="REDOX-CYCLING DRUG-SENSING TRANSCRIPTIONAL ACTIVATOR SOXR"/>
    <property type="match status" value="1"/>
</dbReference>
<evidence type="ECO:0000259" key="2">
    <source>
        <dbReference type="PROSITE" id="PS50937"/>
    </source>
</evidence>
<feature type="domain" description="HTH merR-type" evidence="2">
    <location>
        <begin position="28"/>
        <end position="94"/>
    </location>
</feature>
<dbReference type="Proteomes" id="UP000051461">
    <property type="component" value="Unassembled WGS sequence"/>
</dbReference>
<dbReference type="AlphaFoldDB" id="A0A0R1H0H1"/>
<reference evidence="3 4" key="1">
    <citation type="journal article" date="2015" name="Genome Announc.">
        <title>Expanding the biotechnology potential of lactobacilli through comparative genomics of 213 strains and associated genera.</title>
        <authorList>
            <person name="Sun Z."/>
            <person name="Harris H.M."/>
            <person name="McCann A."/>
            <person name="Guo C."/>
            <person name="Argimon S."/>
            <person name="Zhang W."/>
            <person name="Yang X."/>
            <person name="Jeffery I.B."/>
            <person name="Cooney J.C."/>
            <person name="Kagawa T.F."/>
            <person name="Liu W."/>
            <person name="Song Y."/>
            <person name="Salvetti E."/>
            <person name="Wrobel A."/>
            <person name="Rasinkangas P."/>
            <person name="Parkhill J."/>
            <person name="Rea M.C."/>
            <person name="O'Sullivan O."/>
            <person name="Ritari J."/>
            <person name="Douillard F.P."/>
            <person name="Paul Ross R."/>
            <person name="Yang R."/>
            <person name="Briner A.E."/>
            <person name="Felis G.E."/>
            <person name="de Vos W.M."/>
            <person name="Barrangou R."/>
            <person name="Klaenhammer T.R."/>
            <person name="Caufield P.W."/>
            <person name="Cui Y."/>
            <person name="Zhang H."/>
            <person name="O'Toole P.W."/>
        </authorList>
    </citation>
    <scope>NUCLEOTIDE SEQUENCE [LARGE SCALE GENOMIC DNA]</scope>
    <source>
        <strain evidence="3 4">DSM 20003</strain>
    </source>
</reference>
<accession>A0A0R1H0H1</accession>
<evidence type="ECO:0000313" key="3">
    <source>
        <dbReference type="EMBL" id="KRK40124.1"/>
    </source>
</evidence>
<evidence type="ECO:0000313" key="4">
    <source>
        <dbReference type="Proteomes" id="UP000051461"/>
    </source>
</evidence>
<keyword evidence="4" id="KW-1185">Reference proteome</keyword>
<dbReference type="CDD" id="cd01105">
    <property type="entry name" value="HTH_GlnR-like"/>
    <property type="match status" value="1"/>
</dbReference>
<dbReference type="PROSITE" id="PS50937">
    <property type="entry name" value="HTH_MERR_2"/>
    <property type="match status" value="1"/>
</dbReference>
<dbReference type="Pfam" id="PF13411">
    <property type="entry name" value="MerR_1"/>
    <property type="match status" value="1"/>
</dbReference>
<dbReference type="EMBL" id="AZDA01000021">
    <property type="protein sequence ID" value="KRK40124.1"/>
    <property type="molecule type" value="Genomic_DNA"/>
</dbReference>
<dbReference type="STRING" id="1423726.FC07_GL001324"/>
<dbReference type="PANTHER" id="PTHR30204:SF15">
    <property type="entry name" value="BLL5018 PROTEIN"/>
    <property type="match status" value="1"/>
</dbReference>
<proteinExistence type="predicted"/>
<keyword evidence="1" id="KW-0238">DNA-binding</keyword>
<name>A0A0R1H0H1_9LACO</name>
<gene>
    <name evidence="3" type="ORF">FC07_GL001324</name>
</gene>
<comment type="caution">
    <text evidence="3">The sequence shown here is derived from an EMBL/GenBank/DDBJ whole genome shotgun (WGS) entry which is preliminary data.</text>
</comment>
<dbReference type="InterPro" id="IPR000551">
    <property type="entry name" value="MerR-type_HTH_dom"/>
</dbReference>
<dbReference type="PATRIC" id="fig|1423726.3.peg.1370"/>
<dbReference type="InterPro" id="IPR047057">
    <property type="entry name" value="MerR_fam"/>
</dbReference>
<protein>
    <recommendedName>
        <fullName evidence="2">HTH merR-type domain-containing protein</fullName>
    </recommendedName>
</protein>
<dbReference type="GO" id="GO:0003677">
    <property type="term" value="F:DNA binding"/>
    <property type="evidence" value="ECO:0007669"/>
    <property type="project" value="UniProtKB-KW"/>
</dbReference>
<dbReference type="GO" id="GO:0003700">
    <property type="term" value="F:DNA-binding transcription factor activity"/>
    <property type="evidence" value="ECO:0007669"/>
    <property type="project" value="InterPro"/>
</dbReference>
<dbReference type="InterPro" id="IPR009061">
    <property type="entry name" value="DNA-bd_dom_put_sf"/>
</dbReference>
<organism evidence="3 4">
    <name type="scientific">Loigolactobacillus bifermentans DSM 20003</name>
    <dbReference type="NCBI Taxonomy" id="1423726"/>
    <lineage>
        <taxon>Bacteria</taxon>
        <taxon>Bacillati</taxon>
        <taxon>Bacillota</taxon>
        <taxon>Bacilli</taxon>
        <taxon>Lactobacillales</taxon>
        <taxon>Lactobacillaceae</taxon>
        <taxon>Loigolactobacillus</taxon>
    </lineage>
</organism>
<dbReference type="SUPFAM" id="SSF46955">
    <property type="entry name" value="Putative DNA-binding domain"/>
    <property type="match status" value="1"/>
</dbReference>